<feature type="region of interest" description="Disordered" evidence="1">
    <location>
        <begin position="72"/>
        <end position="98"/>
    </location>
</feature>
<evidence type="ECO:0000256" key="1">
    <source>
        <dbReference type="SAM" id="MobiDB-lite"/>
    </source>
</evidence>
<protein>
    <submittedName>
        <fullName evidence="2">Uncharacterized protein</fullName>
    </submittedName>
</protein>
<proteinExistence type="predicted"/>
<sequence length="119" mass="13594">MNPVITLNPTTPETSVKQPHSSNTFWIHFNFRKKTVFENDHILTLVTVSDLSSDTSFRVPVPFQADRRSRCVAEPAKGETGTKRSPRSTRLIPGNGTMTVLFGQPQLAQRHRIRWSRYD</sequence>
<accession>A0A4Y2H600</accession>
<dbReference type="EMBL" id="BGPR01101810">
    <property type="protein sequence ID" value="GBM60967.1"/>
    <property type="molecule type" value="Genomic_DNA"/>
</dbReference>
<keyword evidence="3" id="KW-1185">Reference proteome</keyword>
<gene>
    <name evidence="2" type="ORF">AVEN_43052_1</name>
</gene>
<reference evidence="2 3" key="1">
    <citation type="journal article" date="2019" name="Sci. Rep.">
        <title>Orb-weaving spider Araneus ventricosus genome elucidates the spidroin gene catalogue.</title>
        <authorList>
            <person name="Kono N."/>
            <person name="Nakamura H."/>
            <person name="Ohtoshi R."/>
            <person name="Moran D.A.P."/>
            <person name="Shinohara A."/>
            <person name="Yoshida Y."/>
            <person name="Fujiwara M."/>
            <person name="Mori M."/>
            <person name="Tomita M."/>
            <person name="Arakawa K."/>
        </authorList>
    </citation>
    <scope>NUCLEOTIDE SEQUENCE [LARGE SCALE GENOMIC DNA]</scope>
</reference>
<evidence type="ECO:0000313" key="2">
    <source>
        <dbReference type="EMBL" id="GBM60967.1"/>
    </source>
</evidence>
<organism evidence="2 3">
    <name type="scientific">Araneus ventricosus</name>
    <name type="common">Orbweaver spider</name>
    <name type="synonym">Epeira ventricosa</name>
    <dbReference type="NCBI Taxonomy" id="182803"/>
    <lineage>
        <taxon>Eukaryota</taxon>
        <taxon>Metazoa</taxon>
        <taxon>Ecdysozoa</taxon>
        <taxon>Arthropoda</taxon>
        <taxon>Chelicerata</taxon>
        <taxon>Arachnida</taxon>
        <taxon>Araneae</taxon>
        <taxon>Araneomorphae</taxon>
        <taxon>Entelegynae</taxon>
        <taxon>Araneoidea</taxon>
        <taxon>Araneidae</taxon>
        <taxon>Araneus</taxon>
    </lineage>
</organism>
<comment type="caution">
    <text evidence="2">The sequence shown here is derived from an EMBL/GenBank/DDBJ whole genome shotgun (WGS) entry which is preliminary data.</text>
</comment>
<name>A0A4Y2H600_ARAVE</name>
<evidence type="ECO:0000313" key="3">
    <source>
        <dbReference type="Proteomes" id="UP000499080"/>
    </source>
</evidence>
<dbReference type="AlphaFoldDB" id="A0A4Y2H600"/>
<dbReference type="Proteomes" id="UP000499080">
    <property type="component" value="Unassembled WGS sequence"/>
</dbReference>
<feature type="compositionally biased region" description="Basic and acidic residues" evidence="1">
    <location>
        <begin position="72"/>
        <end position="82"/>
    </location>
</feature>